<dbReference type="PANTHER" id="PTHR21236:SF1">
    <property type="entry name" value="PROTEIN YIPF6"/>
    <property type="match status" value="1"/>
</dbReference>
<keyword evidence="5 6" id="KW-0472">Membrane</keyword>
<dbReference type="PANTHER" id="PTHR21236">
    <property type="entry name" value="GOLGI MEMBRANE PROTEIN YIP1"/>
    <property type="match status" value="1"/>
</dbReference>
<evidence type="ECO:0000256" key="5">
    <source>
        <dbReference type="ARBA" id="ARBA00023136"/>
    </source>
</evidence>
<evidence type="ECO:0000256" key="4">
    <source>
        <dbReference type="ARBA" id="ARBA00022989"/>
    </source>
</evidence>
<evidence type="ECO:0000256" key="7">
    <source>
        <dbReference type="SAM" id="MobiDB-lite"/>
    </source>
</evidence>
<gene>
    <name evidence="9" type="ORF">INT43_006214</name>
</gene>
<reference evidence="9" key="1">
    <citation type="submission" date="2020-12" db="EMBL/GenBank/DDBJ databases">
        <title>Metabolic potential, ecology and presence of endohyphal bacteria is reflected in genomic diversity of Mucoromycotina.</title>
        <authorList>
            <person name="Muszewska A."/>
            <person name="Okrasinska A."/>
            <person name="Steczkiewicz K."/>
            <person name="Drgas O."/>
            <person name="Orlowska M."/>
            <person name="Perlinska-Lenart U."/>
            <person name="Aleksandrzak-Piekarczyk T."/>
            <person name="Szatraj K."/>
            <person name="Zielenkiewicz U."/>
            <person name="Pilsyk S."/>
            <person name="Malc E."/>
            <person name="Mieczkowski P."/>
            <person name="Kruszewska J.S."/>
            <person name="Biernat P."/>
            <person name="Pawlowska J."/>
        </authorList>
    </citation>
    <scope>NUCLEOTIDE SEQUENCE</scope>
    <source>
        <strain evidence="9">WA0000067209</strain>
    </source>
</reference>
<dbReference type="InterPro" id="IPR006977">
    <property type="entry name" value="Yip1_dom"/>
</dbReference>
<evidence type="ECO:0000259" key="8">
    <source>
        <dbReference type="Pfam" id="PF04893"/>
    </source>
</evidence>
<dbReference type="GO" id="GO:0000139">
    <property type="term" value="C:Golgi membrane"/>
    <property type="evidence" value="ECO:0007669"/>
    <property type="project" value="UniProtKB-SubCell"/>
</dbReference>
<dbReference type="Pfam" id="PF04893">
    <property type="entry name" value="Yip1"/>
    <property type="match status" value="1"/>
</dbReference>
<comment type="subcellular location">
    <subcellularLocation>
        <location evidence="6">Golgi apparatus membrane</location>
        <topology evidence="6">Multi-pass membrane protein</topology>
    </subcellularLocation>
    <subcellularLocation>
        <location evidence="1">Membrane</location>
        <topology evidence="1">Multi-pass membrane protein</topology>
    </subcellularLocation>
</comment>
<dbReference type="GO" id="GO:0005802">
    <property type="term" value="C:trans-Golgi network"/>
    <property type="evidence" value="ECO:0007669"/>
    <property type="project" value="TreeGrafter"/>
</dbReference>
<dbReference type="InterPro" id="IPR045231">
    <property type="entry name" value="Yip1/4-like"/>
</dbReference>
<evidence type="ECO:0000313" key="10">
    <source>
        <dbReference type="Proteomes" id="UP000654370"/>
    </source>
</evidence>
<dbReference type="AlphaFoldDB" id="A0A8H7Q0S1"/>
<evidence type="ECO:0000256" key="6">
    <source>
        <dbReference type="RuleBase" id="RU361264"/>
    </source>
</evidence>
<comment type="caution">
    <text evidence="9">The sequence shown here is derived from an EMBL/GenBank/DDBJ whole genome shotgun (WGS) entry which is preliminary data.</text>
</comment>
<protein>
    <recommendedName>
        <fullName evidence="6">Protein YIP</fullName>
    </recommendedName>
</protein>
<keyword evidence="10" id="KW-1185">Reference proteome</keyword>
<comment type="caution">
    <text evidence="6">Lacks conserved residue(s) required for the propagation of feature annotation.</text>
</comment>
<dbReference type="Proteomes" id="UP000654370">
    <property type="component" value="Unassembled WGS sequence"/>
</dbReference>
<dbReference type="EMBL" id="JAEPQZ010000003">
    <property type="protein sequence ID" value="KAG2183210.1"/>
    <property type="molecule type" value="Genomic_DNA"/>
</dbReference>
<comment type="similarity">
    <text evidence="2 6">Belongs to the YIP1 family.</text>
</comment>
<feature type="transmembrane region" description="Helical" evidence="6">
    <location>
        <begin position="220"/>
        <end position="240"/>
    </location>
</feature>
<organism evidence="9 10">
    <name type="scientific">Mortierella isabellina</name>
    <name type="common">Filamentous fungus</name>
    <name type="synonym">Umbelopsis isabellina</name>
    <dbReference type="NCBI Taxonomy" id="91625"/>
    <lineage>
        <taxon>Eukaryota</taxon>
        <taxon>Fungi</taxon>
        <taxon>Fungi incertae sedis</taxon>
        <taxon>Mucoromycota</taxon>
        <taxon>Mucoromycotina</taxon>
        <taxon>Umbelopsidomycetes</taxon>
        <taxon>Umbelopsidales</taxon>
        <taxon>Umbelopsidaceae</taxon>
        <taxon>Umbelopsis</taxon>
    </lineage>
</organism>
<dbReference type="OrthoDB" id="411251at2759"/>
<name>A0A8H7Q0S1_MORIS</name>
<feature type="transmembrane region" description="Helical" evidence="6">
    <location>
        <begin position="192"/>
        <end position="214"/>
    </location>
</feature>
<keyword evidence="4 6" id="KW-1133">Transmembrane helix</keyword>
<evidence type="ECO:0000313" key="9">
    <source>
        <dbReference type="EMBL" id="KAG2183210.1"/>
    </source>
</evidence>
<sequence length="281" mass="30359">NLMLSPSKQNSSGYSPVDSSQYDNPFAQSSSDQIMNDNAYIEPDLDLSGQSTTRPSYPPPSTGPTQDANPFAQNTVSGNIGTSYKPQGTTPTGYTGEDTLDEPVSVTIMRDLRQVAQKLRQVLYPQGDRNVLRDWDLWGPLLLCLALAITLSAEAPADQAVAIFTGVFVIVWLGAAVVTLNAKMLGGTVSFFQSVCVIGYCLFPLVLVSFITIFVKTVWIRLPLAAVTFAWSTYASVGFLSESEVHLSNRRALAVCIPFVPILFGDSLVGSDFLSGINTKK</sequence>
<feature type="non-terminal residue" evidence="9">
    <location>
        <position position="1"/>
    </location>
</feature>
<feature type="transmembrane region" description="Helical" evidence="6">
    <location>
        <begin position="252"/>
        <end position="271"/>
    </location>
</feature>
<evidence type="ECO:0000256" key="1">
    <source>
        <dbReference type="ARBA" id="ARBA00004141"/>
    </source>
</evidence>
<feature type="transmembrane region" description="Helical" evidence="6">
    <location>
        <begin position="159"/>
        <end position="180"/>
    </location>
</feature>
<feature type="region of interest" description="Disordered" evidence="7">
    <location>
        <begin position="1"/>
        <end position="99"/>
    </location>
</feature>
<proteinExistence type="inferred from homology"/>
<feature type="compositionally biased region" description="Polar residues" evidence="7">
    <location>
        <begin position="66"/>
        <end position="93"/>
    </location>
</feature>
<evidence type="ECO:0000256" key="2">
    <source>
        <dbReference type="ARBA" id="ARBA00010596"/>
    </source>
</evidence>
<keyword evidence="3 6" id="KW-0812">Transmembrane</keyword>
<feature type="compositionally biased region" description="Polar residues" evidence="7">
    <location>
        <begin position="1"/>
        <end position="36"/>
    </location>
</feature>
<dbReference type="GO" id="GO:0006888">
    <property type="term" value="P:endoplasmic reticulum to Golgi vesicle-mediated transport"/>
    <property type="evidence" value="ECO:0007669"/>
    <property type="project" value="InterPro"/>
</dbReference>
<evidence type="ECO:0000256" key="3">
    <source>
        <dbReference type="ARBA" id="ARBA00022692"/>
    </source>
</evidence>
<feature type="domain" description="Yip1" evidence="8">
    <location>
        <begin position="130"/>
        <end position="264"/>
    </location>
</feature>
<accession>A0A8H7Q0S1</accession>